<dbReference type="FunCoup" id="A0A2R6QQ05">
    <property type="interactions" value="93"/>
</dbReference>
<feature type="region of interest" description="Disordered" evidence="1">
    <location>
        <begin position="23"/>
        <end position="64"/>
    </location>
</feature>
<evidence type="ECO:0000313" key="3">
    <source>
        <dbReference type="Proteomes" id="UP000241394"/>
    </source>
</evidence>
<dbReference type="OMA" id="CRPIENV"/>
<sequence>MITTEEPILSRLDRLDKILKQLEEKRGSNNRSPRSSWASTTPSSGTHSRESDFSSESQEKHCRPINAVVKETEMKGTLLERLVHVENQVLKLCLHLEEELEAGVKKEEKTILPVKNTHQKRKKKKGLKQLVKSCVGGGKTREI</sequence>
<gene>
    <name evidence="2" type="ORF">CEY00_Acc16223</name>
</gene>
<dbReference type="PANTHER" id="PTHR34190">
    <property type="entry name" value="EXPRESSED PROTEIN"/>
    <property type="match status" value="1"/>
</dbReference>
<keyword evidence="3" id="KW-1185">Reference proteome</keyword>
<reference evidence="3" key="2">
    <citation type="journal article" date="2018" name="BMC Genomics">
        <title>A manually annotated Actinidia chinensis var. chinensis (kiwifruit) genome highlights the challenges associated with draft genomes and gene prediction in plants.</title>
        <authorList>
            <person name="Pilkington S.M."/>
            <person name="Crowhurst R."/>
            <person name="Hilario E."/>
            <person name="Nardozza S."/>
            <person name="Fraser L."/>
            <person name="Peng Y."/>
            <person name="Gunaseelan K."/>
            <person name="Simpson R."/>
            <person name="Tahir J."/>
            <person name="Deroles S.C."/>
            <person name="Templeton K."/>
            <person name="Luo Z."/>
            <person name="Davy M."/>
            <person name="Cheng C."/>
            <person name="McNeilage M."/>
            <person name="Scaglione D."/>
            <person name="Liu Y."/>
            <person name="Zhang Q."/>
            <person name="Datson P."/>
            <person name="De Silva N."/>
            <person name="Gardiner S.E."/>
            <person name="Bassett H."/>
            <person name="Chagne D."/>
            <person name="McCallum J."/>
            <person name="Dzierzon H."/>
            <person name="Deng C."/>
            <person name="Wang Y.Y."/>
            <person name="Barron L."/>
            <person name="Manako K."/>
            <person name="Bowen J."/>
            <person name="Foster T.M."/>
            <person name="Erridge Z.A."/>
            <person name="Tiffin H."/>
            <person name="Waite C.N."/>
            <person name="Davies K.M."/>
            <person name="Grierson E.P."/>
            <person name="Laing W.A."/>
            <person name="Kirk R."/>
            <person name="Chen X."/>
            <person name="Wood M."/>
            <person name="Montefiori M."/>
            <person name="Brummell D.A."/>
            <person name="Schwinn K.E."/>
            <person name="Catanach A."/>
            <person name="Fullerton C."/>
            <person name="Li D."/>
            <person name="Meiyalaghan S."/>
            <person name="Nieuwenhuizen N."/>
            <person name="Read N."/>
            <person name="Prakash R."/>
            <person name="Hunter D."/>
            <person name="Zhang H."/>
            <person name="McKenzie M."/>
            <person name="Knabel M."/>
            <person name="Harris A."/>
            <person name="Allan A.C."/>
            <person name="Gleave A."/>
            <person name="Chen A."/>
            <person name="Janssen B.J."/>
            <person name="Plunkett B."/>
            <person name="Ampomah-Dwamena C."/>
            <person name="Voogd C."/>
            <person name="Leif D."/>
            <person name="Lafferty D."/>
            <person name="Souleyre E.J.F."/>
            <person name="Varkonyi-Gasic E."/>
            <person name="Gambi F."/>
            <person name="Hanley J."/>
            <person name="Yao J.L."/>
            <person name="Cheung J."/>
            <person name="David K.M."/>
            <person name="Warren B."/>
            <person name="Marsh K."/>
            <person name="Snowden K.C."/>
            <person name="Lin-Wang K."/>
            <person name="Brian L."/>
            <person name="Martinez-Sanchez M."/>
            <person name="Wang M."/>
            <person name="Ileperuma N."/>
            <person name="Macnee N."/>
            <person name="Campin R."/>
            <person name="McAtee P."/>
            <person name="Drummond R.S.M."/>
            <person name="Espley R.V."/>
            <person name="Ireland H.S."/>
            <person name="Wu R."/>
            <person name="Atkinson R.G."/>
            <person name="Karunairetnam S."/>
            <person name="Bulley S."/>
            <person name="Chunkath S."/>
            <person name="Hanley Z."/>
            <person name="Storey R."/>
            <person name="Thrimawithana A.H."/>
            <person name="Thomson S."/>
            <person name="David C."/>
            <person name="Testolin R."/>
            <person name="Huang H."/>
            <person name="Hellens R.P."/>
            <person name="Schaffer R.J."/>
        </authorList>
    </citation>
    <scope>NUCLEOTIDE SEQUENCE [LARGE SCALE GENOMIC DNA]</scope>
    <source>
        <strain evidence="3">cv. Red5</strain>
    </source>
</reference>
<proteinExistence type="predicted"/>
<dbReference type="Gramene" id="PSS12012">
    <property type="protein sequence ID" value="PSS12012"/>
    <property type="gene ID" value="CEY00_Acc16223"/>
</dbReference>
<feature type="compositionally biased region" description="Basic and acidic residues" evidence="1">
    <location>
        <begin position="47"/>
        <end position="62"/>
    </location>
</feature>
<comment type="caution">
    <text evidence="2">The sequence shown here is derived from an EMBL/GenBank/DDBJ whole genome shotgun (WGS) entry which is preliminary data.</text>
</comment>
<reference evidence="2 3" key="1">
    <citation type="submission" date="2017-07" db="EMBL/GenBank/DDBJ databases">
        <title>An improved, manually edited Actinidia chinensis var. chinensis (kiwifruit) genome highlights the challenges associated with draft genomes and gene prediction in plants.</title>
        <authorList>
            <person name="Pilkington S."/>
            <person name="Crowhurst R."/>
            <person name="Hilario E."/>
            <person name="Nardozza S."/>
            <person name="Fraser L."/>
            <person name="Peng Y."/>
            <person name="Gunaseelan K."/>
            <person name="Simpson R."/>
            <person name="Tahir J."/>
            <person name="Deroles S."/>
            <person name="Templeton K."/>
            <person name="Luo Z."/>
            <person name="Davy M."/>
            <person name="Cheng C."/>
            <person name="Mcneilage M."/>
            <person name="Scaglione D."/>
            <person name="Liu Y."/>
            <person name="Zhang Q."/>
            <person name="Datson P."/>
            <person name="De Silva N."/>
            <person name="Gardiner S."/>
            <person name="Bassett H."/>
            <person name="Chagne D."/>
            <person name="Mccallum J."/>
            <person name="Dzierzon H."/>
            <person name="Deng C."/>
            <person name="Wang Y.-Y."/>
            <person name="Barron N."/>
            <person name="Manako K."/>
            <person name="Bowen J."/>
            <person name="Foster T."/>
            <person name="Erridge Z."/>
            <person name="Tiffin H."/>
            <person name="Waite C."/>
            <person name="Davies K."/>
            <person name="Grierson E."/>
            <person name="Laing W."/>
            <person name="Kirk R."/>
            <person name="Chen X."/>
            <person name="Wood M."/>
            <person name="Montefiori M."/>
            <person name="Brummell D."/>
            <person name="Schwinn K."/>
            <person name="Catanach A."/>
            <person name="Fullerton C."/>
            <person name="Li D."/>
            <person name="Meiyalaghan S."/>
            <person name="Nieuwenhuizen N."/>
            <person name="Read N."/>
            <person name="Prakash R."/>
            <person name="Hunter D."/>
            <person name="Zhang H."/>
            <person name="Mckenzie M."/>
            <person name="Knabel M."/>
            <person name="Harris A."/>
            <person name="Allan A."/>
            <person name="Chen A."/>
            <person name="Janssen B."/>
            <person name="Plunkett B."/>
            <person name="Dwamena C."/>
            <person name="Voogd C."/>
            <person name="Leif D."/>
            <person name="Lafferty D."/>
            <person name="Souleyre E."/>
            <person name="Varkonyi-Gasic E."/>
            <person name="Gambi F."/>
            <person name="Hanley J."/>
            <person name="Yao J.-L."/>
            <person name="Cheung J."/>
            <person name="David K."/>
            <person name="Warren B."/>
            <person name="Marsh K."/>
            <person name="Snowden K."/>
            <person name="Lin-Wang K."/>
            <person name="Brian L."/>
            <person name="Martinez-Sanchez M."/>
            <person name="Wang M."/>
            <person name="Ileperuma N."/>
            <person name="Macnee N."/>
            <person name="Campin R."/>
            <person name="Mcatee P."/>
            <person name="Drummond R."/>
            <person name="Espley R."/>
            <person name="Ireland H."/>
            <person name="Wu R."/>
            <person name="Atkinson R."/>
            <person name="Karunairetnam S."/>
            <person name="Bulley S."/>
            <person name="Chunkath S."/>
            <person name="Hanley Z."/>
            <person name="Storey R."/>
            <person name="Thrimawithana A."/>
            <person name="Thomson S."/>
            <person name="David C."/>
            <person name="Testolin R."/>
        </authorList>
    </citation>
    <scope>NUCLEOTIDE SEQUENCE [LARGE SCALE GENOMIC DNA]</scope>
    <source>
        <strain evidence="3">cv. Red5</strain>
        <tissue evidence="2">Young leaf</tissue>
    </source>
</reference>
<organism evidence="2 3">
    <name type="scientific">Actinidia chinensis var. chinensis</name>
    <name type="common">Chinese soft-hair kiwi</name>
    <dbReference type="NCBI Taxonomy" id="1590841"/>
    <lineage>
        <taxon>Eukaryota</taxon>
        <taxon>Viridiplantae</taxon>
        <taxon>Streptophyta</taxon>
        <taxon>Embryophyta</taxon>
        <taxon>Tracheophyta</taxon>
        <taxon>Spermatophyta</taxon>
        <taxon>Magnoliopsida</taxon>
        <taxon>eudicotyledons</taxon>
        <taxon>Gunneridae</taxon>
        <taxon>Pentapetalae</taxon>
        <taxon>asterids</taxon>
        <taxon>Ericales</taxon>
        <taxon>Actinidiaceae</taxon>
        <taxon>Actinidia</taxon>
    </lineage>
</organism>
<feature type="compositionally biased region" description="Polar residues" evidence="1">
    <location>
        <begin position="29"/>
        <end position="46"/>
    </location>
</feature>
<dbReference type="Proteomes" id="UP000241394">
    <property type="component" value="Chromosome LG14"/>
</dbReference>
<evidence type="ECO:0000256" key="1">
    <source>
        <dbReference type="SAM" id="MobiDB-lite"/>
    </source>
</evidence>
<dbReference type="OrthoDB" id="783251at2759"/>
<protein>
    <submittedName>
        <fullName evidence="2">Nucleolar and coiled-body phosphoprotein like</fullName>
    </submittedName>
</protein>
<accession>A0A2R6QQ05</accession>
<name>A0A2R6QQ05_ACTCC</name>
<dbReference type="EMBL" id="NKQK01000014">
    <property type="protein sequence ID" value="PSS12012.1"/>
    <property type="molecule type" value="Genomic_DNA"/>
</dbReference>
<dbReference type="PANTHER" id="PTHR34190:SF4">
    <property type="entry name" value="EXPRESSED PROTEIN"/>
    <property type="match status" value="1"/>
</dbReference>
<evidence type="ECO:0000313" key="2">
    <source>
        <dbReference type="EMBL" id="PSS12012.1"/>
    </source>
</evidence>
<dbReference type="AlphaFoldDB" id="A0A2R6QQ05"/>
<dbReference type="STRING" id="1590841.A0A2R6QQ05"/>
<dbReference type="InParanoid" id="A0A2R6QQ05"/>